<dbReference type="InterPro" id="IPR008210">
    <property type="entry name" value="PEP_carboxykinase_N"/>
</dbReference>
<dbReference type="FunFam" id="2.170.8.10:FF:000001">
    <property type="entry name" value="Phosphoenolpyruvate carboxykinase (ATP)"/>
    <property type="match status" value="1"/>
</dbReference>
<dbReference type="FunFam" id="3.40.50.300:FF:000054">
    <property type="entry name" value="ABC multidrug transporter atrF"/>
    <property type="match status" value="1"/>
</dbReference>
<gene>
    <name evidence="21" type="ORF">KCU76_g4242</name>
</gene>
<comment type="similarity">
    <text evidence="3">Belongs to the ABC transporter superfamily. ABCG family. PDR (TC 3.A.1.205) subfamily.</text>
</comment>
<dbReference type="FunFam" id="3.40.50.300:FF:002416">
    <property type="entry name" value="ABC multidrug transporter (Eurofung)"/>
    <property type="match status" value="1"/>
</dbReference>
<accession>A0A9P8EQF0</accession>
<dbReference type="GO" id="GO:0004612">
    <property type="term" value="F:phosphoenolpyruvate carboxykinase (ATP) activity"/>
    <property type="evidence" value="ECO:0007669"/>
    <property type="project" value="UniProtKB-EC"/>
</dbReference>
<comment type="similarity">
    <text evidence="4">Belongs to the phosphoenolpyruvate carboxykinase (ATP) family.</text>
</comment>
<keyword evidence="14 19" id="KW-0472">Membrane</keyword>
<evidence type="ECO:0000256" key="11">
    <source>
        <dbReference type="ARBA" id="ARBA00022793"/>
    </source>
</evidence>
<evidence type="ECO:0000256" key="17">
    <source>
        <dbReference type="SAM" id="Coils"/>
    </source>
</evidence>
<dbReference type="Proteomes" id="UP000779574">
    <property type="component" value="Unassembled WGS sequence"/>
</dbReference>
<dbReference type="Pfam" id="PF01293">
    <property type="entry name" value="PEPCK_ATP"/>
    <property type="match status" value="1"/>
</dbReference>
<dbReference type="InterPro" id="IPR029481">
    <property type="entry name" value="ABC_trans_N"/>
</dbReference>
<reference evidence="21" key="2">
    <citation type="submission" date="2021-08" db="EMBL/GenBank/DDBJ databases">
        <authorList>
            <person name="Gostincar C."/>
            <person name="Sun X."/>
            <person name="Song Z."/>
            <person name="Gunde-Cimerman N."/>
        </authorList>
    </citation>
    <scope>NUCLEOTIDE SEQUENCE</scope>
    <source>
        <strain evidence="21">EXF-9911</strain>
    </source>
</reference>
<dbReference type="PROSITE" id="PS50893">
    <property type="entry name" value="ABC_TRANSPORTER_2"/>
    <property type="match status" value="2"/>
</dbReference>
<dbReference type="Pfam" id="PF01061">
    <property type="entry name" value="ABC2_membrane"/>
    <property type="match status" value="2"/>
</dbReference>
<dbReference type="Pfam" id="PF06422">
    <property type="entry name" value="PDR_CDR"/>
    <property type="match status" value="1"/>
</dbReference>
<dbReference type="InterPro" id="IPR013035">
    <property type="entry name" value="PEP_carboxykinase_C"/>
</dbReference>
<dbReference type="FunFam" id="3.40.449.10:FF:000002">
    <property type="entry name" value="Phosphoenolpyruvate carboxykinase [ATP]"/>
    <property type="match status" value="1"/>
</dbReference>
<dbReference type="InterPro" id="IPR034003">
    <property type="entry name" value="ABCG_PDR_2"/>
</dbReference>
<feature type="compositionally biased region" description="Basic and acidic residues" evidence="18">
    <location>
        <begin position="878"/>
        <end position="891"/>
    </location>
</feature>
<dbReference type="GO" id="GO:0140359">
    <property type="term" value="F:ABC-type transporter activity"/>
    <property type="evidence" value="ECO:0007669"/>
    <property type="project" value="InterPro"/>
</dbReference>
<feature type="region of interest" description="Disordered" evidence="18">
    <location>
        <begin position="878"/>
        <end position="918"/>
    </location>
</feature>
<feature type="transmembrane region" description="Helical" evidence="19">
    <location>
        <begin position="590"/>
        <end position="609"/>
    </location>
</feature>
<dbReference type="InterPro" id="IPR013525">
    <property type="entry name" value="ABC2_TM"/>
</dbReference>
<reference evidence="21" key="1">
    <citation type="journal article" date="2021" name="J Fungi (Basel)">
        <title>Virulence traits and population genomics of the black yeast Aureobasidium melanogenum.</title>
        <authorList>
            <person name="Cernosa A."/>
            <person name="Sun X."/>
            <person name="Gostincar C."/>
            <person name="Fang C."/>
            <person name="Gunde-Cimerman N."/>
            <person name="Song Z."/>
        </authorList>
    </citation>
    <scope>NUCLEOTIDE SEQUENCE</scope>
    <source>
        <strain evidence="21">EXF-9911</strain>
    </source>
</reference>
<evidence type="ECO:0000256" key="18">
    <source>
        <dbReference type="SAM" id="MobiDB-lite"/>
    </source>
</evidence>
<dbReference type="InterPro" id="IPR010929">
    <property type="entry name" value="PDR_CDR_ABC"/>
</dbReference>
<name>A0A9P8EQF0_AURME</name>
<keyword evidence="15" id="KW-0456">Lyase</keyword>
<evidence type="ECO:0000256" key="13">
    <source>
        <dbReference type="ARBA" id="ARBA00022989"/>
    </source>
</evidence>
<feature type="transmembrane region" description="Helical" evidence="19">
    <location>
        <begin position="1337"/>
        <end position="1365"/>
    </location>
</feature>
<feature type="transmembrane region" description="Helical" evidence="19">
    <location>
        <begin position="621"/>
        <end position="643"/>
    </location>
</feature>
<dbReference type="Gene3D" id="3.90.228.20">
    <property type="match status" value="1"/>
</dbReference>
<dbReference type="InterPro" id="IPR043926">
    <property type="entry name" value="ABCG_dom"/>
</dbReference>
<feature type="transmembrane region" description="Helical" evidence="19">
    <location>
        <begin position="663"/>
        <end position="687"/>
    </location>
</feature>
<sequence length="1944" mass="217272">MERSNPETGIPADSVRQQGSGNSSETSYTPSPARIDEHPQISQQYGNTYLSWHAGTSPNDEVAIPLHDSSHSSRSSGETAIPSDSEASPNHAAMLNHPTEEVEAPDTVQRQPDEEDASFAPVRTRTNSRPKLSERMTEDDFFRTLSRRKTSQISGISRVQTQEDDDEEREEIDRLMSRMFGKTRQEHSEEEKTRHVGLVFKNLTVRGVGLGAALQPTVGDIFLGLPRKIKNLISRGPKQAAGKPQERTILSDFSGVIKPAEMLLVLGRPGSGCTTLLKTLANQRAGYTSIDGEVTYGGTSAAEIGKKYKGEVLFIPDDDLHYATITVKNTLSFALKTKTPGKDSRLEGESRGAYVKEFLRIVTKLFWIEHTLNTKVGSEYIRGVSGGEKKRVTIAEAMVTRASAQCWDNSTKGLDASTALEYVQSLRSLTNMARISTAVALYQAGESLYDCFDKVVLLHEGKCCYFGHTEDAVKYFKDLGFVQPDRWTSADFITSVTDEHERHVKEGWEDKVPRSGEDFDRLFQESEQKKRNLKEIEEFEAETRQLIEARHDAQSKATKKKNFEVSFPKQIMACTQRQFLVMIGDKQATIGKWGGIGFQALIVGSLFYDQPKTATGAFPRGGVMFFSLLFNALLALAELTAVFQSRPILLKHKSYQFYRPAAFAIAQTVVDVPLVFVQVFIFDIVVYFMSGLQRTASQFFISLMFLWIVTMTMYALFRAVGSMVASLDVATRITGPVIQILVVYTGYLIPPRKMHPWFSWLRWINPVQYGFEGLMSNEFYNLELQCNPPYLVPPNAPSQQYQSCALQGSTPGSATVNGANYIKTAFTYSRSHLWRNFGFICAFFIFFVALTALGMELQKPNKGSGEVTVFKRGQVPKSVEKEVETGGRTNDEETGEPTQGQVNATPNDKEARKGSESDETVAAIGGNETIFTWQNVNYTIPYEGGERQLLRDVSGYVRPGKLTALMGASGAGKTTLLNTLAQRINFGVVSGDFLVDGKTLPKSFQRATGFAEQQDVHEPTATVREALRFSAKLRQPKEVSLEEKYDYCEKVIDLLEMRDIAGATIGKVGEGLNPEQRKRLTIAVELASKPELLLYLDEPTSGLDSGAAFNIVRFLRKLADAGQAILCTIHQPSSVLFEEFDELLLLKSGGRTVYHGELGDGSEKLISYLEKNGQQKCPPDSNPAEWMLEAIGAGNPDYNGPDFGDIWDRSEKKKQQQEEIQRMIQERRNASNGAKTDDDREYAMPLGTQIITVVRRSFVAYWRSPQYVVGKFMLHIFTALFNGFTFWKLGNSQIDMQSRLFSIFMTLTISPPLIQQLQPRFLNFRNIYQSREASSKIYSWVAFVIGGIVVEIPYSLVAGTIYWCAWYFPPGFPRDTYTAASVWLFIMSFELFYIGFGQAIASFAANELLASLLVPMFFLFVVSFCGVVVPYQALPYFWRSWMYWLSPFRYLLEGLLALVTHGLPIRCDPQELASFPAPPGQTCNSYAGPYAQQSQGYVITQPNGLCGFCQYRDGDAFTASFNVYWSSSTNMSSSSGLESVRPYSPAPPLQQDYIRQQIAKQQKGNFHSSSLKMVSNSVNKTALHPSGVQPQREHTELEEELHEKAHIDYDRVAIVANPSVAALYEDALVYETGSAITSSGALSAYSGAKTGRSPSDKRIVREASSEKEIWWGPVNKEMSPEVWKINRERAVDYLNTRNRIYVIDGYAGWDERYRIRVRVVCARAYHALFMRNMLIRPSREELKNFHPDYVIYNAGAFPANRFTTGMTSATSVAINFAEKEMVILGTEYAGEMKKGVFTVLFYEMPVKHNVLTLHSSANEGQNGDVTVFFGLSGTGKTTLSADPKRALIGDDEHCWTDKGVFNIEGGCYAKTIGLSAEKEPDIFNAIKFGSILENVVFDPTTRIVNYDDSTLTENTRCAYPIEYIENTKIPCISSGHPTNIILLT</sequence>
<dbReference type="PROSITE" id="PS00532">
    <property type="entry name" value="PEPCK_ATP"/>
    <property type="match status" value="1"/>
</dbReference>
<feature type="domain" description="ABC transporter" evidence="20">
    <location>
        <begin position="931"/>
        <end position="1174"/>
    </location>
</feature>
<evidence type="ECO:0000313" key="21">
    <source>
        <dbReference type="EMBL" id="KAG9695725.1"/>
    </source>
</evidence>
<dbReference type="GO" id="GO:0006094">
    <property type="term" value="P:gluconeogenesis"/>
    <property type="evidence" value="ECO:0007669"/>
    <property type="project" value="UniProtKB-KW"/>
</dbReference>
<dbReference type="SMART" id="SM00382">
    <property type="entry name" value="AAA"/>
    <property type="match status" value="2"/>
</dbReference>
<evidence type="ECO:0000256" key="3">
    <source>
        <dbReference type="ARBA" id="ARBA00006012"/>
    </source>
</evidence>
<feature type="domain" description="ABC transporter" evidence="20">
    <location>
        <begin position="227"/>
        <end position="485"/>
    </location>
</feature>
<dbReference type="InterPro" id="IPR034001">
    <property type="entry name" value="ABCG_PDR_1"/>
</dbReference>
<evidence type="ECO:0000256" key="14">
    <source>
        <dbReference type="ARBA" id="ARBA00023136"/>
    </source>
</evidence>
<dbReference type="Pfam" id="PF19055">
    <property type="entry name" value="ABC2_membrane_7"/>
    <property type="match status" value="1"/>
</dbReference>
<feature type="compositionally biased region" description="Polar residues" evidence="18">
    <location>
        <begin position="40"/>
        <end position="59"/>
    </location>
</feature>
<feature type="transmembrane region" description="Helical" evidence="19">
    <location>
        <begin position="729"/>
        <end position="749"/>
    </location>
</feature>
<dbReference type="GO" id="GO:0016020">
    <property type="term" value="C:membrane"/>
    <property type="evidence" value="ECO:0007669"/>
    <property type="project" value="UniProtKB-SubCell"/>
</dbReference>
<dbReference type="InterPro" id="IPR003439">
    <property type="entry name" value="ABC_transporter-like_ATP-bd"/>
</dbReference>
<dbReference type="Gene3D" id="3.40.449.10">
    <property type="entry name" value="Phosphoenolpyruvate Carboxykinase, domain 1"/>
    <property type="match status" value="1"/>
</dbReference>
<dbReference type="InterPro" id="IPR001272">
    <property type="entry name" value="PEP_carboxykinase_ATP"/>
</dbReference>
<evidence type="ECO:0000256" key="4">
    <source>
        <dbReference type="ARBA" id="ARBA00006052"/>
    </source>
</evidence>
<feature type="transmembrane region" description="Helical" evidence="19">
    <location>
        <begin position="1408"/>
        <end position="1429"/>
    </location>
</feature>
<feature type="non-terminal residue" evidence="21">
    <location>
        <position position="1"/>
    </location>
</feature>
<evidence type="ECO:0000313" key="22">
    <source>
        <dbReference type="Proteomes" id="UP000779574"/>
    </source>
</evidence>
<keyword evidence="12" id="KW-0067">ATP-binding</keyword>
<evidence type="ECO:0000259" key="20">
    <source>
        <dbReference type="PROSITE" id="PS50893"/>
    </source>
</evidence>
<evidence type="ECO:0000256" key="15">
    <source>
        <dbReference type="ARBA" id="ARBA00023239"/>
    </source>
</evidence>
<comment type="pathway">
    <text evidence="2">Carbohydrate biosynthesis; gluconeogenesis.</text>
</comment>
<dbReference type="GO" id="GO:0005524">
    <property type="term" value="F:ATP binding"/>
    <property type="evidence" value="ECO:0007669"/>
    <property type="project" value="UniProtKB-KW"/>
</dbReference>
<feature type="region of interest" description="Disordered" evidence="18">
    <location>
        <begin position="1"/>
        <end position="139"/>
    </location>
</feature>
<evidence type="ECO:0000256" key="16">
    <source>
        <dbReference type="ARBA" id="ARBA00047371"/>
    </source>
</evidence>
<comment type="caution">
    <text evidence="21">The sequence shown here is derived from an EMBL/GenBank/DDBJ whole genome shotgun (WGS) entry which is preliminary data.</text>
</comment>
<keyword evidence="10" id="KW-0547">Nucleotide-binding</keyword>
<evidence type="ECO:0000256" key="6">
    <source>
        <dbReference type="ARBA" id="ARBA00021932"/>
    </source>
</evidence>
<evidence type="ECO:0000256" key="12">
    <source>
        <dbReference type="ARBA" id="ARBA00022840"/>
    </source>
</evidence>
<organism evidence="21 22">
    <name type="scientific">Aureobasidium melanogenum</name>
    <name type="common">Aureobasidium pullulans var. melanogenum</name>
    <dbReference type="NCBI Taxonomy" id="46634"/>
    <lineage>
        <taxon>Eukaryota</taxon>
        <taxon>Fungi</taxon>
        <taxon>Dikarya</taxon>
        <taxon>Ascomycota</taxon>
        <taxon>Pezizomycotina</taxon>
        <taxon>Dothideomycetes</taxon>
        <taxon>Dothideomycetidae</taxon>
        <taxon>Dothideales</taxon>
        <taxon>Saccotheciaceae</taxon>
        <taxon>Aureobasidium</taxon>
    </lineage>
</organism>
<feature type="transmembrane region" description="Helical" evidence="19">
    <location>
        <begin position="1267"/>
        <end position="1287"/>
    </location>
</feature>
<keyword evidence="11" id="KW-0210">Decarboxylase</keyword>
<dbReference type="CDD" id="cd03232">
    <property type="entry name" value="ABCG_PDR_domain2"/>
    <property type="match status" value="1"/>
</dbReference>
<evidence type="ECO:0000256" key="19">
    <source>
        <dbReference type="SAM" id="Phobius"/>
    </source>
</evidence>
<evidence type="ECO:0000256" key="9">
    <source>
        <dbReference type="ARBA" id="ARBA00022692"/>
    </source>
</evidence>
<feature type="transmembrane region" description="Helical" evidence="19">
    <location>
        <begin position="1377"/>
        <end position="1396"/>
    </location>
</feature>
<dbReference type="EMBL" id="JAHFXF010000122">
    <property type="protein sequence ID" value="KAG9695725.1"/>
    <property type="molecule type" value="Genomic_DNA"/>
</dbReference>
<evidence type="ECO:0000256" key="2">
    <source>
        <dbReference type="ARBA" id="ARBA00004742"/>
    </source>
</evidence>
<dbReference type="SUPFAM" id="SSF52540">
    <property type="entry name" value="P-loop containing nucleoside triphosphate hydrolases"/>
    <property type="match status" value="2"/>
</dbReference>
<dbReference type="SUPFAM" id="SSF53795">
    <property type="entry name" value="PEP carboxykinase-like"/>
    <property type="match status" value="1"/>
</dbReference>
<dbReference type="InterPro" id="IPR017871">
    <property type="entry name" value="ABC_transporter-like_CS"/>
</dbReference>
<comment type="catalytic activity">
    <reaction evidence="16">
        <text>oxaloacetate + ATP = phosphoenolpyruvate + ADP + CO2</text>
        <dbReference type="Rhea" id="RHEA:18617"/>
        <dbReference type="ChEBI" id="CHEBI:16452"/>
        <dbReference type="ChEBI" id="CHEBI:16526"/>
        <dbReference type="ChEBI" id="CHEBI:30616"/>
        <dbReference type="ChEBI" id="CHEBI:58702"/>
        <dbReference type="ChEBI" id="CHEBI:456216"/>
        <dbReference type="EC" id="4.1.1.49"/>
    </reaction>
</comment>
<dbReference type="OrthoDB" id="245989at2759"/>
<dbReference type="InterPro" id="IPR003593">
    <property type="entry name" value="AAA+_ATPase"/>
</dbReference>
<dbReference type="EC" id="4.1.1.49" evidence="5"/>
<keyword evidence="13 19" id="KW-1133">Transmembrane helix</keyword>
<evidence type="ECO:0000256" key="5">
    <source>
        <dbReference type="ARBA" id="ARBA00012363"/>
    </source>
</evidence>
<dbReference type="PROSITE" id="PS00211">
    <property type="entry name" value="ABC_TRANSPORTER_1"/>
    <property type="match status" value="1"/>
</dbReference>
<keyword evidence="7" id="KW-0312">Gluconeogenesis</keyword>
<feature type="compositionally biased region" description="Polar residues" evidence="18">
    <location>
        <begin position="896"/>
        <end position="906"/>
    </location>
</feature>
<dbReference type="Pfam" id="PF00005">
    <property type="entry name" value="ABC_tran"/>
    <property type="match status" value="2"/>
</dbReference>
<comment type="subcellular location">
    <subcellularLocation>
        <location evidence="1">Membrane</location>
        <topology evidence="1">Multi-pass membrane protein</topology>
    </subcellularLocation>
</comment>
<keyword evidence="8" id="KW-0813">Transport</keyword>
<dbReference type="CDD" id="cd03233">
    <property type="entry name" value="ABCG_PDR_domain1"/>
    <property type="match status" value="1"/>
</dbReference>
<keyword evidence="9 19" id="KW-0812">Transmembrane</keyword>
<dbReference type="Gene3D" id="3.40.50.300">
    <property type="entry name" value="P-loop containing nucleotide triphosphate hydrolases"/>
    <property type="match status" value="2"/>
</dbReference>
<feature type="transmembrane region" description="Helical" evidence="19">
    <location>
        <begin position="699"/>
        <end position="717"/>
    </location>
</feature>
<evidence type="ECO:0000256" key="8">
    <source>
        <dbReference type="ARBA" id="ARBA00022448"/>
    </source>
</evidence>
<dbReference type="PANTHER" id="PTHR19241">
    <property type="entry name" value="ATP-BINDING CASSETTE TRANSPORTER"/>
    <property type="match status" value="1"/>
</dbReference>
<feature type="compositionally biased region" description="Basic and acidic residues" evidence="18">
    <location>
        <begin position="907"/>
        <end position="916"/>
    </location>
</feature>
<dbReference type="InterPro" id="IPR027417">
    <property type="entry name" value="P-loop_NTPase"/>
</dbReference>
<evidence type="ECO:0000256" key="1">
    <source>
        <dbReference type="ARBA" id="ARBA00004141"/>
    </source>
</evidence>
<dbReference type="Pfam" id="PF14510">
    <property type="entry name" value="ABC_trans_N"/>
    <property type="match status" value="1"/>
</dbReference>
<dbReference type="SUPFAM" id="SSF68923">
    <property type="entry name" value="PEP carboxykinase N-terminal domain"/>
    <property type="match status" value="1"/>
</dbReference>
<proteinExistence type="inferred from homology"/>
<dbReference type="InterPro" id="IPR015994">
    <property type="entry name" value="PEPCK_ATP_CS"/>
</dbReference>
<protein>
    <recommendedName>
        <fullName evidence="6">Phosphoenolpyruvate carboxykinase (ATP)</fullName>
        <ecNumber evidence="5">4.1.1.49</ecNumber>
    </recommendedName>
</protein>
<feature type="compositionally biased region" description="Polar residues" evidence="18">
    <location>
        <begin position="15"/>
        <end position="30"/>
    </location>
</feature>
<keyword evidence="17" id="KW-0175">Coiled coil</keyword>
<feature type="transmembrane region" description="Helical" evidence="19">
    <location>
        <begin position="833"/>
        <end position="855"/>
    </location>
</feature>
<evidence type="ECO:0000256" key="10">
    <source>
        <dbReference type="ARBA" id="ARBA00022741"/>
    </source>
</evidence>
<feature type="coiled-coil region" evidence="17">
    <location>
        <begin position="529"/>
        <end position="556"/>
    </location>
</feature>
<dbReference type="GO" id="GO:0016887">
    <property type="term" value="F:ATP hydrolysis activity"/>
    <property type="evidence" value="ECO:0007669"/>
    <property type="project" value="InterPro"/>
</dbReference>
<evidence type="ECO:0000256" key="7">
    <source>
        <dbReference type="ARBA" id="ARBA00022432"/>
    </source>
</evidence>